<feature type="binding site" evidence="4">
    <location>
        <position position="33"/>
    </location>
    <ligand>
        <name>S-adenosyl-L-methionine</name>
        <dbReference type="ChEBI" id="CHEBI:59789"/>
    </ligand>
</feature>
<dbReference type="InterPro" id="IPR043675">
    <property type="entry name" value="TrmR_methyltr"/>
</dbReference>
<dbReference type="Gene3D" id="3.40.50.150">
    <property type="entry name" value="Vaccinia Virus protein VP39"/>
    <property type="match status" value="1"/>
</dbReference>
<evidence type="ECO:0000256" key="1">
    <source>
        <dbReference type="ARBA" id="ARBA00022603"/>
    </source>
</evidence>
<comment type="similarity">
    <text evidence="4">Belongs to the class I-like SAM-binding methyltransferase superfamily. Cation-dependent O-methyltransferase family.</text>
</comment>
<comment type="subunit">
    <text evidence="4">Homodimer.</text>
</comment>
<dbReference type="PANTHER" id="PTHR43836">
    <property type="entry name" value="CATECHOL O-METHYLTRANSFERASE 1-RELATED"/>
    <property type="match status" value="1"/>
</dbReference>
<feature type="binding site" evidence="4">
    <location>
        <position position="81"/>
    </location>
    <ligand>
        <name>S-adenosyl-L-methionine</name>
        <dbReference type="ChEBI" id="CHEBI:59789"/>
    </ligand>
</feature>
<feature type="binding site" evidence="4">
    <location>
        <position position="127"/>
    </location>
    <ligand>
        <name>Mg(2+)</name>
        <dbReference type="ChEBI" id="CHEBI:18420"/>
    </ligand>
</feature>
<evidence type="ECO:0000256" key="4">
    <source>
        <dbReference type="HAMAP-Rule" id="MF_02217"/>
    </source>
</evidence>
<feature type="binding site" evidence="4">
    <location>
        <position position="153"/>
    </location>
    <ligand>
        <name>Mg(2+)</name>
        <dbReference type="ChEBI" id="CHEBI:18420"/>
    </ligand>
</feature>
<dbReference type="PROSITE" id="PS51682">
    <property type="entry name" value="SAM_OMT_I"/>
    <property type="match status" value="1"/>
</dbReference>
<keyword evidence="4" id="KW-0460">Magnesium</keyword>
<dbReference type="GO" id="GO:0016300">
    <property type="term" value="F:tRNA (uridine) methyltransferase activity"/>
    <property type="evidence" value="ECO:0007669"/>
    <property type="project" value="UniProtKB-UniRule"/>
</dbReference>
<dbReference type="CDD" id="cd02440">
    <property type="entry name" value="AdoMet_MTases"/>
    <property type="match status" value="1"/>
</dbReference>
<reference evidence="5 6" key="1">
    <citation type="journal article" date="2015" name="Genome Announc.">
        <title>Complete Genome Sequence of Pelosinus fermentans JBW45, a Member of a Remarkably Competitive Group of Negativicutes in the Firmicutes Phylum.</title>
        <authorList>
            <person name="De Leon K.B."/>
            <person name="Utturkar S.M."/>
            <person name="Camilleri L.B."/>
            <person name="Elias D.A."/>
            <person name="Arkin A.P."/>
            <person name="Fields M.W."/>
            <person name="Brown S.D."/>
            <person name="Wall J.D."/>
        </authorList>
    </citation>
    <scope>NUCLEOTIDE SEQUENCE [LARGE SCALE GENOMIC DNA]</scope>
    <source>
        <strain evidence="5 6">JBW45</strain>
    </source>
</reference>
<name>I8U1K7_9FIRM</name>
<keyword evidence="4" id="KW-0479">Metal-binding</keyword>
<dbReference type="KEGG" id="pft:JBW_02457"/>
<keyword evidence="3 4" id="KW-0949">S-adenosyl-L-methionine</keyword>
<evidence type="ECO:0000313" key="5">
    <source>
        <dbReference type="EMBL" id="AJQ27802.1"/>
    </source>
</evidence>
<sequence length="213" mass="24120">MQQSKRFVNNRGDILDLFKEIEEYAAEYNVPIINKISSNRLIDVVKKNKPKSILEIGTAIGYSALLMAHYMPEDGKIITIEQDAARIDLAYDYIARAGKSEQIQLLDGDASTILLQLEGTFDMVFIDAAKAQYLDYLCKIIDKLSSGAVVIADNVLFRGMVMSEDPPLRRYKTIVKRLKEYLQFVNTDLRFSTTIHYEGDGVAISYYQGANKK</sequence>
<dbReference type="PANTHER" id="PTHR43836:SF2">
    <property type="entry name" value="CATECHOL O-METHYLTRANSFERASE 1-RELATED"/>
    <property type="match status" value="1"/>
</dbReference>
<dbReference type="STRING" id="1192197.JBW_02457"/>
<gene>
    <name evidence="4" type="primary">trmR</name>
    <name evidence="5" type="ORF">JBW_02457</name>
</gene>
<dbReference type="SUPFAM" id="SSF53335">
    <property type="entry name" value="S-adenosyl-L-methionine-dependent methyltransferases"/>
    <property type="match status" value="1"/>
</dbReference>
<dbReference type="EMBL" id="CP010978">
    <property type="protein sequence ID" value="AJQ27802.1"/>
    <property type="molecule type" value="Genomic_DNA"/>
</dbReference>
<proteinExistence type="inferred from homology"/>
<feature type="binding site" evidence="4">
    <location>
        <position position="63"/>
    </location>
    <ligand>
        <name>S-adenosyl-L-methionine</name>
        <dbReference type="ChEBI" id="CHEBI:59789"/>
    </ligand>
</feature>
<evidence type="ECO:0000313" key="6">
    <source>
        <dbReference type="Proteomes" id="UP000005361"/>
    </source>
</evidence>
<comment type="function">
    <text evidence="4">Catalyzes the methylation of 5-hydroxyuridine (ho5U) to form 5-methoxyuridine (mo5U) at position 34 in tRNAs.</text>
</comment>
<dbReference type="InterPro" id="IPR029063">
    <property type="entry name" value="SAM-dependent_MTases_sf"/>
</dbReference>
<feature type="binding site" evidence="4">
    <location>
        <position position="154"/>
    </location>
    <ligand>
        <name>Mg(2+)</name>
        <dbReference type="ChEBI" id="CHEBI:18420"/>
    </ligand>
</feature>
<accession>I8U1K7</accession>
<dbReference type="HOGENOM" id="CLU_067676_4_0_9"/>
<dbReference type="HAMAP" id="MF_02217">
    <property type="entry name" value="TrmR_methyltr"/>
    <property type="match status" value="1"/>
</dbReference>
<protein>
    <recommendedName>
        <fullName evidence="4">tRNA 5-hydroxyuridine methyltransferase</fullName>
        <ecNumber evidence="4">2.1.1.-</ecNumber>
    </recommendedName>
    <alternativeName>
        <fullName evidence="4">ho5U methyltransferase</fullName>
    </alternativeName>
</protein>
<feature type="binding site" evidence="4">
    <location>
        <position position="127"/>
    </location>
    <ligand>
        <name>S-adenosyl-L-methionine</name>
        <dbReference type="ChEBI" id="CHEBI:59789"/>
    </ligand>
</feature>
<dbReference type="EC" id="2.1.1.-" evidence="4"/>
<dbReference type="GO" id="GO:0000287">
    <property type="term" value="F:magnesium ion binding"/>
    <property type="evidence" value="ECO:0007669"/>
    <property type="project" value="UniProtKB-UniRule"/>
</dbReference>
<feature type="binding site" evidence="4">
    <location>
        <begin position="109"/>
        <end position="110"/>
    </location>
    <ligand>
        <name>S-adenosyl-L-methionine</name>
        <dbReference type="ChEBI" id="CHEBI:59789"/>
    </ligand>
</feature>
<dbReference type="InterPro" id="IPR002935">
    <property type="entry name" value="SAM_O-MeTrfase"/>
</dbReference>
<dbReference type="Pfam" id="PF01596">
    <property type="entry name" value="Methyltransf_3"/>
    <property type="match status" value="1"/>
</dbReference>
<dbReference type="GO" id="GO:0030488">
    <property type="term" value="P:tRNA methylation"/>
    <property type="evidence" value="ECO:0007669"/>
    <property type="project" value="UniProtKB-UniRule"/>
</dbReference>
<evidence type="ECO:0000256" key="2">
    <source>
        <dbReference type="ARBA" id="ARBA00022679"/>
    </source>
</evidence>
<comment type="catalytic activity">
    <reaction evidence="4">
        <text>5-hydroxyuridine(34) in tRNA + S-adenosyl-L-methionine = 5-methoxyuridine(34) in tRNA + S-adenosyl-L-homocysteine + H(+)</text>
        <dbReference type="Rhea" id="RHEA:60524"/>
        <dbReference type="Rhea" id="RHEA-COMP:13381"/>
        <dbReference type="Rhea" id="RHEA-COMP:15591"/>
        <dbReference type="ChEBI" id="CHEBI:15378"/>
        <dbReference type="ChEBI" id="CHEBI:57856"/>
        <dbReference type="ChEBI" id="CHEBI:59789"/>
        <dbReference type="ChEBI" id="CHEBI:136877"/>
        <dbReference type="ChEBI" id="CHEBI:143860"/>
    </reaction>
</comment>
<evidence type="ECO:0000256" key="3">
    <source>
        <dbReference type="ARBA" id="ARBA00022691"/>
    </source>
</evidence>
<organism evidence="5 6">
    <name type="scientific">Pelosinus fermentans JBW45</name>
    <dbReference type="NCBI Taxonomy" id="1192197"/>
    <lineage>
        <taxon>Bacteria</taxon>
        <taxon>Bacillati</taxon>
        <taxon>Bacillota</taxon>
        <taxon>Negativicutes</taxon>
        <taxon>Selenomonadales</taxon>
        <taxon>Sporomusaceae</taxon>
        <taxon>Pelosinus</taxon>
    </lineage>
</organism>
<dbReference type="GO" id="GO:0008171">
    <property type="term" value="F:O-methyltransferase activity"/>
    <property type="evidence" value="ECO:0007669"/>
    <property type="project" value="InterPro"/>
</dbReference>
<keyword evidence="2 4" id="KW-0808">Transferase</keyword>
<keyword evidence="1 4" id="KW-0489">Methyltransferase</keyword>
<keyword evidence="4" id="KW-0819">tRNA processing</keyword>
<dbReference type="AlphaFoldDB" id="I8U1K7"/>
<dbReference type="Proteomes" id="UP000005361">
    <property type="component" value="Chromosome"/>
</dbReference>
<reference evidence="6" key="2">
    <citation type="submission" date="2015-02" db="EMBL/GenBank/DDBJ databases">
        <title>Complete Genome Sequence of Pelosinus fermentans JBW45.</title>
        <authorList>
            <person name="De Leon K.B."/>
            <person name="Utturkar S.M."/>
            <person name="Camilleri L.B."/>
            <person name="Arkin A.P."/>
            <person name="Fields M.W."/>
            <person name="Brown S.D."/>
            <person name="Wall J.D."/>
        </authorList>
    </citation>
    <scope>NUCLEOTIDE SEQUENCE [LARGE SCALE GENOMIC DNA]</scope>
    <source>
        <strain evidence="6">JBW45</strain>
    </source>
</reference>